<keyword evidence="7" id="KW-1185">Reference proteome</keyword>
<evidence type="ECO:0000256" key="1">
    <source>
        <dbReference type="ARBA" id="ARBA00004141"/>
    </source>
</evidence>
<name>A0A6G1E999_9ORYZ</name>
<evidence type="ECO:0000256" key="4">
    <source>
        <dbReference type="ARBA" id="ARBA00022989"/>
    </source>
</evidence>
<dbReference type="GO" id="GO:0005886">
    <property type="term" value="C:plasma membrane"/>
    <property type="evidence" value="ECO:0007669"/>
    <property type="project" value="TreeGrafter"/>
</dbReference>
<dbReference type="PANTHER" id="PTHR30618">
    <property type="entry name" value="NCS1 FAMILY PURINE/PYRIMIDINE TRANSPORTER"/>
    <property type="match status" value="1"/>
</dbReference>
<dbReference type="OrthoDB" id="2018619at2759"/>
<evidence type="ECO:0000256" key="3">
    <source>
        <dbReference type="ARBA" id="ARBA00022692"/>
    </source>
</evidence>
<evidence type="ECO:0000256" key="5">
    <source>
        <dbReference type="ARBA" id="ARBA00023136"/>
    </source>
</evidence>
<dbReference type="Gene3D" id="1.10.4160.10">
    <property type="entry name" value="Hydantoin permease"/>
    <property type="match status" value="1"/>
</dbReference>
<reference evidence="6 7" key="1">
    <citation type="submission" date="2019-11" db="EMBL/GenBank/DDBJ databases">
        <title>Whole genome sequence of Oryza granulata.</title>
        <authorList>
            <person name="Li W."/>
        </authorList>
    </citation>
    <scope>NUCLEOTIDE SEQUENCE [LARGE SCALE GENOMIC DNA]</scope>
    <source>
        <strain evidence="7">cv. Menghai</strain>
        <tissue evidence="6">Leaf</tissue>
    </source>
</reference>
<dbReference type="PANTHER" id="PTHR30618:SF0">
    <property type="entry name" value="PURINE-URACIL PERMEASE NCS1"/>
    <property type="match status" value="1"/>
</dbReference>
<sequence length="75" mass="8063">MTHGLPFPVLMHAAFEVRGAHLPVVIRALVGCGWFGIESWIGGRAMFLLLPSRLKTYQLLLAPVPGLGAALLELA</sequence>
<evidence type="ECO:0000313" key="7">
    <source>
        <dbReference type="Proteomes" id="UP000479710"/>
    </source>
</evidence>
<dbReference type="EMBL" id="SPHZ02000004">
    <property type="protein sequence ID" value="KAF0921358.1"/>
    <property type="molecule type" value="Genomic_DNA"/>
</dbReference>
<comment type="caution">
    <text evidence="6">The sequence shown here is derived from an EMBL/GenBank/DDBJ whole genome shotgun (WGS) entry which is preliminary data.</text>
</comment>
<dbReference type="Pfam" id="PF02133">
    <property type="entry name" value="Transp_cyt_pur"/>
    <property type="match status" value="1"/>
</dbReference>
<organism evidence="6 7">
    <name type="scientific">Oryza meyeriana var. granulata</name>
    <dbReference type="NCBI Taxonomy" id="110450"/>
    <lineage>
        <taxon>Eukaryota</taxon>
        <taxon>Viridiplantae</taxon>
        <taxon>Streptophyta</taxon>
        <taxon>Embryophyta</taxon>
        <taxon>Tracheophyta</taxon>
        <taxon>Spermatophyta</taxon>
        <taxon>Magnoliopsida</taxon>
        <taxon>Liliopsida</taxon>
        <taxon>Poales</taxon>
        <taxon>Poaceae</taxon>
        <taxon>BOP clade</taxon>
        <taxon>Oryzoideae</taxon>
        <taxon>Oryzeae</taxon>
        <taxon>Oryzinae</taxon>
        <taxon>Oryza</taxon>
        <taxon>Oryza meyeriana</taxon>
    </lineage>
</organism>
<comment type="similarity">
    <text evidence="2">Belongs to the purine-cytosine permease (2.A.39) family.</text>
</comment>
<dbReference type="InterPro" id="IPR001248">
    <property type="entry name" value="Pur-cyt_permease"/>
</dbReference>
<keyword evidence="3" id="KW-0812">Transmembrane</keyword>
<keyword evidence="4" id="KW-1133">Transmembrane helix</keyword>
<dbReference type="GO" id="GO:0015205">
    <property type="term" value="F:nucleobase transmembrane transporter activity"/>
    <property type="evidence" value="ECO:0007669"/>
    <property type="project" value="TreeGrafter"/>
</dbReference>
<evidence type="ECO:0000256" key="2">
    <source>
        <dbReference type="ARBA" id="ARBA00008974"/>
    </source>
</evidence>
<protein>
    <submittedName>
        <fullName evidence="6">Uncharacterized protein</fullName>
    </submittedName>
</protein>
<keyword evidence="5" id="KW-0472">Membrane</keyword>
<gene>
    <name evidence="6" type="ORF">E2562_006931</name>
</gene>
<dbReference type="AlphaFoldDB" id="A0A6G1E999"/>
<evidence type="ECO:0000313" key="6">
    <source>
        <dbReference type="EMBL" id="KAF0921358.1"/>
    </source>
</evidence>
<comment type="subcellular location">
    <subcellularLocation>
        <location evidence="1">Membrane</location>
        <topology evidence="1">Multi-pass membrane protein</topology>
    </subcellularLocation>
</comment>
<dbReference type="InterPro" id="IPR045225">
    <property type="entry name" value="Uracil/uridine/allantoin_perm"/>
</dbReference>
<dbReference type="Proteomes" id="UP000479710">
    <property type="component" value="Unassembled WGS sequence"/>
</dbReference>
<proteinExistence type="inferred from homology"/>
<accession>A0A6G1E999</accession>